<keyword evidence="2" id="KW-1133">Transmembrane helix</keyword>
<evidence type="ECO:0000313" key="3">
    <source>
        <dbReference type="EMBL" id="GLW57792.1"/>
    </source>
</evidence>
<sequence length="176" mass="17358">MTVRTGAGRSACDGCGQPERDGDGTAGADATAGTARGVRTTAVAVAGALAAVGGLHALWARSPWPCRSRAEFADLVVGTTPEHLPSPAACLGVAGLLGTGAYLVAARGGALPATGPRWLRTAGAAGVATVLLARGLAGPRLLTDRSPGFVRLDRHLYAPLCAALGTGAAVVAARGR</sequence>
<feature type="transmembrane region" description="Helical" evidence="2">
    <location>
        <begin position="41"/>
        <end position="59"/>
    </location>
</feature>
<dbReference type="Proteomes" id="UP001165143">
    <property type="component" value="Unassembled WGS sequence"/>
</dbReference>
<name>A0A9W6US52_9ACTN</name>
<feature type="transmembrane region" description="Helical" evidence="2">
    <location>
        <begin position="118"/>
        <end position="136"/>
    </location>
</feature>
<protein>
    <recommendedName>
        <fullName evidence="5">DUF3995 domain-containing protein</fullName>
    </recommendedName>
</protein>
<evidence type="ECO:0000256" key="1">
    <source>
        <dbReference type="SAM" id="MobiDB-lite"/>
    </source>
</evidence>
<feature type="transmembrane region" description="Helical" evidence="2">
    <location>
        <begin position="84"/>
        <end position="106"/>
    </location>
</feature>
<feature type="region of interest" description="Disordered" evidence="1">
    <location>
        <begin position="1"/>
        <end position="28"/>
    </location>
</feature>
<comment type="caution">
    <text evidence="3">The sequence shown here is derived from an EMBL/GenBank/DDBJ whole genome shotgun (WGS) entry which is preliminary data.</text>
</comment>
<dbReference type="EMBL" id="BSRX01000042">
    <property type="protein sequence ID" value="GLW57792.1"/>
    <property type="molecule type" value="Genomic_DNA"/>
</dbReference>
<evidence type="ECO:0008006" key="5">
    <source>
        <dbReference type="Google" id="ProtNLM"/>
    </source>
</evidence>
<feature type="transmembrane region" description="Helical" evidence="2">
    <location>
        <begin position="156"/>
        <end position="173"/>
    </location>
</feature>
<keyword evidence="2" id="KW-0812">Transmembrane</keyword>
<evidence type="ECO:0000313" key="4">
    <source>
        <dbReference type="Proteomes" id="UP001165143"/>
    </source>
</evidence>
<dbReference type="AlphaFoldDB" id="A0A9W6US52"/>
<reference evidence="3" key="1">
    <citation type="submission" date="2023-02" db="EMBL/GenBank/DDBJ databases">
        <title>Kitasatospora phosalacinea NBRC 14362.</title>
        <authorList>
            <person name="Ichikawa N."/>
            <person name="Sato H."/>
            <person name="Tonouchi N."/>
        </authorList>
    </citation>
    <scope>NUCLEOTIDE SEQUENCE</scope>
    <source>
        <strain evidence="3">NBRC 14362</strain>
    </source>
</reference>
<dbReference type="Pfam" id="PF13160">
    <property type="entry name" value="DUF3995"/>
    <property type="match status" value="1"/>
</dbReference>
<gene>
    <name evidence="3" type="ORF">Kpho01_58030</name>
</gene>
<keyword evidence="2" id="KW-0472">Membrane</keyword>
<proteinExistence type="predicted"/>
<evidence type="ECO:0000256" key="2">
    <source>
        <dbReference type="SAM" id="Phobius"/>
    </source>
</evidence>
<organism evidence="3 4">
    <name type="scientific">Kitasatospora phosalacinea</name>
    <dbReference type="NCBI Taxonomy" id="2065"/>
    <lineage>
        <taxon>Bacteria</taxon>
        <taxon>Bacillati</taxon>
        <taxon>Actinomycetota</taxon>
        <taxon>Actinomycetes</taxon>
        <taxon>Kitasatosporales</taxon>
        <taxon>Streptomycetaceae</taxon>
        <taxon>Kitasatospora</taxon>
    </lineage>
</organism>
<accession>A0A9W6US52</accession>
<dbReference type="InterPro" id="IPR025058">
    <property type="entry name" value="DUF3995"/>
</dbReference>